<dbReference type="Proteomes" id="UP000789595">
    <property type="component" value="Unassembled WGS sequence"/>
</dbReference>
<gene>
    <name evidence="1" type="ORF">PECAL_2P12860</name>
</gene>
<evidence type="ECO:0000313" key="2">
    <source>
        <dbReference type="Proteomes" id="UP000789595"/>
    </source>
</evidence>
<dbReference type="EMBL" id="CAKKNE010000002">
    <property type="protein sequence ID" value="CAH0368228.1"/>
    <property type="molecule type" value="Genomic_DNA"/>
</dbReference>
<protein>
    <submittedName>
        <fullName evidence="1">Uncharacterized protein</fullName>
    </submittedName>
</protein>
<comment type="caution">
    <text evidence="1">The sequence shown here is derived from an EMBL/GenBank/DDBJ whole genome shotgun (WGS) entry which is preliminary data.</text>
</comment>
<organism evidence="1 2">
    <name type="scientific">Pelagomonas calceolata</name>
    <dbReference type="NCBI Taxonomy" id="35677"/>
    <lineage>
        <taxon>Eukaryota</taxon>
        <taxon>Sar</taxon>
        <taxon>Stramenopiles</taxon>
        <taxon>Ochrophyta</taxon>
        <taxon>Pelagophyceae</taxon>
        <taxon>Pelagomonadales</taxon>
        <taxon>Pelagomonadaceae</taxon>
        <taxon>Pelagomonas</taxon>
    </lineage>
</organism>
<proteinExistence type="predicted"/>
<sequence>MGEGKRSGRLRPQRAVMYHQGCSSSSSASFGGNKSPTDTRNLLFRLILARRPSSYSDNTGSMGAA</sequence>
<feature type="non-terminal residue" evidence="1">
    <location>
        <position position="1"/>
    </location>
</feature>
<evidence type="ECO:0000313" key="1">
    <source>
        <dbReference type="EMBL" id="CAH0368228.1"/>
    </source>
</evidence>
<accession>A0A8J2S9H4</accession>
<name>A0A8J2S9H4_9STRA</name>
<dbReference type="AlphaFoldDB" id="A0A8J2S9H4"/>
<keyword evidence="2" id="KW-1185">Reference proteome</keyword>
<reference evidence="1" key="1">
    <citation type="submission" date="2021-11" db="EMBL/GenBank/DDBJ databases">
        <authorList>
            <consortium name="Genoscope - CEA"/>
            <person name="William W."/>
        </authorList>
    </citation>
    <scope>NUCLEOTIDE SEQUENCE</scope>
</reference>